<reference evidence="1" key="1">
    <citation type="submission" date="2014-09" db="EMBL/GenBank/DDBJ databases">
        <authorList>
            <person name="Magalhaes I.L.F."/>
            <person name="Oliveira U."/>
            <person name="Santos F.R."/>
            <person name="Vidigal T.H.D.A."/>
            <person name="Brescovit A.D."/>
            <person name="Santos A.J."/>
        </authorList>
    </citation>
    <scope>NUCLEOTIDE SEQUENCE</scope>
    <source>
        <tissue evidence="1">Shoot tissue taken approximately 20 cm above the soil surface</tissue>
    </source>
</reference>
<dbReference type="AlphaFoldDB" id="A0A0A8ZLA1"/>
<protein>
    <submittedName>
        <fullName evidence="1">Uncharacterized protein</fullName>
    </submittedName>
</protein>
<name>A0A0A8ZLA1_ARUDO</name>
<evidence type="ECO:0000313" key="1">
    <source>
        <dbReference type="EMBL" id="JAD37530.1"/>
    </source>
</evidence>
<proteinExistence type="predicted"/>
<organism evidence="1">
    <name type="scientific">Arundo donax</name>
    <name type="common">Giant reed</name>
    <name type="synonym">Donax arundinaceus</name>
    <dbReference type="NCBI Taxonomy" id="35708"/>
    <lineage>
        <taxon>Eukaryota</taxon>
        <taxon>Viridiplantae</taxon>
        <taxon>Streptophyta</taxon>
        <taxon>Embryophyta</taxon>
        <taxon>Tracheophyta</taxon>
        <taxon>Spermatophyta</taxon>
        <taxon>Magnoliopsida</taxon>
        <taxon>Liliopsida</taxon>
        <taxon>Poales</taxon>
        <taxon>Poaceae</taxon>
        <taxon>PACMAD clade</taxon>
        <taxon>Arundinoideae</taxon>
        <taxon>Arundineae</taxon>
        <taxon>Arundo</taxon>
    </lineage>
</organism>
<reference evidence="1" key="2">
    <citation type="journal article" date="2015" name="Data Brief">
        <title>Shoot transcriptome of the giant reed, Arundo donax.</title>
        <authorList>
            <person name="Barrero R.A."/>
            <person name="Guerrero F.D."/>
            <person name="Moolhuijzen P."/>
            <person name="Goolsby J.A."/>
            <person name="Tidwell J."/>
            <person name="Bellgard S.E."/>
            <person name="Bellgard M.I."/>
        </authorList>
    </citation>
    <scope>NUCLEOTIDE SEQUENCE</scope>
    <source>
        <tissue evidence="1">Shoot tissue taken approximately 20 cm above the soil surface</tissue>
    </source>
</reference>
<accession>A0A0A8ZLA1</accession>
<sequence>MEVRGLLQLWNERGMQANPDPCELFAESENFKGIFSEKHF</sequence>
<dbReference type="EMBL" id="GBRH01260365">
    <property type="protein sequence ID" value="JAD37530.1"/>
    <property type="molecule type" value="Transcribed_RNA"/>
</dbReference>